<evidence type="ECO:0000313" key="1">
    <source>
        <dbReference type="EMBL" id="CUR62386.1"/>
    </source>
</evidence>
<gene>
    <name evidence="1" type="ORF">NOCA180030</name>
</gene>
<dbReference type="PROSITE" id="PS51257">
    <property type="entry name" value="PROKAR_LIPOPROTEIN"/>
    <property type="match status" value="1"/>
</dbReference>
<protein>
    <recommendedName>
        <fullName evidence="2">Lipoprotein</fullName>
    </recommendedName>
</protein>
<name>A0A2P2CKB8_9ZZZZ</name>
<sequence>MSTRQLLTTGLAVGGCVLALGGCAASQDDAAGAAAERLLTAAGQGDGAAACDALAPPTRGELEKSAGKPCEEAVLEEDLTQGEGPARVTVFDSMAQVVRGPETVFLSRFDGEWLVVAAACTPVPDRPYDCSIGLP</sequence>
<proteinExistence type="predicted"/>
<reference evidence="1" key="1">
    <citation type="submission" date="2015-08" db="EMBL/GenBank/DDBJ databases">
        <authorList>
            <person name="Babu N.S."/>
            <person name="Beckwith C.J."/>
            <person name="Beseler K.G."/>
            <person name="Brison A."/>
            <person name="Carone J.V."/>
            <person name="Caskin T.P."/>
            <person name="Diamond M."/>
            <person name="Durham M.E."/>
            <person name="Foxe J.M."/>
            <person name="Go M."/>
            <person name="Henderson B.A."/>
            <person name="Jones I.B."/>
            <person name="McGettigan J.A."/>
            <person name="Micheletti S.J."/>
            <person name="Nasrallah M.E."/>
            <person name="Ortiz D."/>
            <person name="Piller C.R."/>
            <person name="Privatt S.R."/>
            <person name="Schneider S.L."/>
            <person name="Sharp S."/>
            <person name="Smith T.C."/>
            <person name="Stanton J.D."/>
            <person name="Ullery H.E."/>
            <person name="Wilson R.J."/>
            <person name="Serrano M.G."/>
            <person name="Buck G."/>
            <person name="Lee V."/>
            <person name="Wang Y."/>
            <person name="Carvalho R."/>
            <person name="Voegtly L."/>
            <person name="Shi R."/>
            <person name="Duckworth R."/>
            <person name="Johnson A."/>
            <person name="Loviza R."/>
            <person name="Walstead R."/>
            <person name="Shah Z."/>
            <person name="Kiflezghi M."/>
            <person name="Wade K."/>
            <person name="Ball S.L."/>
            <person name="Bradley K.W."/>
            <person name="Asai D.J."/>
            <person name="Bowman C.A."/>
            <person name="Russell D.A."/>
            <person name="Pope W.H."/>
            <person name="Jacobs-Sera D."/>
            <person name="Hendrix R.W."/>
            <person name="Hatfull G.F."/>
        </authorList>
    </citation>
    <scope>NUCLEOTIDE SEQUENCE</scope>
</reference>
<evidence type="ECO:0008006" key="2">
    <source>
        <dbReference type="Google" id="ProtNLM"/>
    </source>
</evidence>
<accession>A0A2P2CKB8</accession>
<dbReference type="AlphaFoldDB" id="A0A2P2CKB8"/>
<dbReference type="EMBL" id="CZKB01000028">
    <property type="protein sequence ID" value="CUR62386.1"/>
    <property type="molecule type" value="Genomic_DNA"/>
</dbReference>
<organism evidence="1">
    <name type="scientific">metagenome</name>
    <dbReference type="NCBI Taxonomy" id="256318"/>
    <lineage>
        <taxon>unclassified sequences</taxon>
        <taxon>metagenomes</taxon>
    </lineage>
</organism>